<name>A0A5J4Q1T3_9EUKA</name>
<dbReference type="Proteomes" id="UP000324800">
    <property type="component" value="Unassembled WGS sequence"/>
</dbReference>
<comment type="caution">
    <text evidence="1">The sequence shown here is derived from an EMBL/GenBank/DDBJ whole genome shotgun (WGS) entry which is preliminary data.</text>
</comment>
<protein>
    <submittedName>
        <fullName evidence="1">Uncharacterized protein</fullName>
    </submittedName>
</protein>
<feature type="non-terminal residue" evidence="1">
    <location>
        <position position="28"/>
    </location>
</feature>
<dbReference type="EMBL" id="SNRW01047594">
    <property type="protein sequence ID" value="KAA6315030.1"/>
    <property type="molecule type" value="Genomic_DNA"/>
</dbReference>
<accession>A0A5J4Q1T3</accession>
<dbReference type="AlphaFoldDB" id="A0A5J4Q1T3"/>
<organism evidence="1 2">
    <name type="scientific">Streblomastix strix</name>
    <dbReference type="NCBI Taxonomy" id="222440"/>
    <lineage>
        <taxon>Eukaryota</taxon>
        <taxon>Metamonada</taxon>
        <taxon>Preaxostyla</taxon>
        <taxon>Oxymonadida</taxon>
        <taxon>Streblomastigidae</taxon>
        <taxon>Streblomastix</taxon>
    </lineage>
</organism>
<proteinExistence type="predicted"/>
<gene>
    <name evidence="1" type="ORF">EZS28_055483</name>
</gene>
<reference evidence="1 2" key="1">
    <citation type="submission" date="2019-03" db="EMBL/GenBank/DDBJ databases">
        <title>Single cell metagenomics reveals metabolic interactions within the superorganism composed of flagellate Streblomastix strix and complex community of Bacteroidetes bacteria on its surface.</title>
        <authorList>
            <person name="Treitli S.C."/>
            <person name="Kolisko M."/>
            <person name="Husnik F."/>
            <person name="Keeling P."/>
            <person name="Hampl V."/>
        </authorList>
    </citation>
    <scope>NUCLEOTIDE SEQUENCE [LARGE SCALE GENOMIC DNA]</scope>
    <source>
        <strain evidence="1">ST1C</strain>
    </source>
</reference>
<evidence type="ECO:0000313" key="1">
    <source>
        <dbReference type="EMBL" id="KAA6315030.1"/>
    </source>
</evidence>
<sequence>MADSSGNAEERKDCFYLESLALPGEIQS</sequence>
<evidence type="ECO:0000313" key="2">
    <source>
        <dbReference type="Proteomes" id="UP000324800"/>
    </source>
</evidence>